<dbReference type="Pfam" id="PF02269">
    <property type="entry name" value="TFIID-18kDa"/>
    <property type="match status" value="1"/>
</dbReference>
<evidence type="ECO:0000256" key="5">
    <source>
        <dbReference type="ARBA" id="ARBA00038392"/>
    </source>
</evidence>
<evidence type="ECO:0000256" key="1">
    <source>
        <dbReference type="ARBA" id="ARBA00004123"/>
    </source>
</evidence>
<evidence type="ECO:0000256" key="4">
    <source>
        <dbReference type="ARBA" id="ARBA00023242"/>
    </source>
</evidence>
<comment type="similarity">
    <text evidence="5">Belongs to the TAF13 family.</text>
</comment>
<evidence type="ECO:0000256" key="2">
    <source>
        <dbReference type="ARBA" id="ARBA00023015"/>
    </source>
</evidence>
<keyword evidence="8" id="KW-1185">Reference proteome</keyword>
<dbReference type="Gene3D" id="1.10.20.10">
    <property type="entry name" value="Histone, subunit A"/>
    <property type="match status" value="1"/>
</dbReference>
<comment type="subcellular location">
    <subcellularLocation>
        <location evidence="1">Nucleus</location>
    </subcellularLocation>
</comment>
<accession>A0AAD7U6H2</accession>
<dbReference type="InterPro" id="IPR009072">
    <property type="entry name" value="Histone-fold"/>
</dbReference>
<evidence type="ECO:0000313" key="7">
    <source>
        <dbReference type="EMBL" id="KAJ8599126.1"/>
    </source>
</evidence>
<gene>
    <name evidence="7" type="ORF">CTAYLR_006351</name>
</gene>
<organism evidence="7 8">
    <name type="scientific">Chrysophaeum taylorii</name>
    <dbReference type="NCBI Taxonomy" id="2483200"/>
    <lineage>
        <taxon>Eukaryota</taxon>
        <taxon>Sar</taxon>
        <taxon>Stramenopiles</taxon>
        <taxon>Ochrophyta</taxon>
        <taxon>Pelagophyceae</taxon>
        <taxon>Pelagomonadales</taxon>
        <taxon>Pelagomonadaceae</taxon>
        <taxon>Chrysophaeum</taxon>
    </lineage>
</organism>
<keyword evidence="2" id="KW-0805">Transcription regulation</keyword>
<dbReference type="SUPFAM" id="SSF47113">
    <property type="entry name" value="Histone-fold"/>
    <property type="match status" value="1"/>
</dbReference>
<dbReference type="EMBL" id="JAQMWT010000587">
    <property type="protein sequence ID" value="KAJ8599126.1"/>
    <property type="molecule type" value="Genomic_DNA"/>
</dbReference>
<dbReference type="InterPro" id="IPR003195">
    <property type="entry name" value="TFIID_TAF13"/>
</dbReference>
<dbReference type="CDD" id="cd07978">
    <property type="entry name" value="HFD_TAF13"/>
    <property type="match status" value="1"/>
</dbReference>
<dbReference type="PANTHER" id="PTHR11380">
    <property type="entry name" value="TRANSCRIPTION INITIATION FACTOR TFIID/SUPT3-RELATED"/>
    <property type="match status" value="1"/>
</dbReference>
<name>A0AAD7U6H2_9STRA</name>
<proteinExistence type="inferred from homology"/>
<evidence type="ECO:0000256" key="6">
    <source>
        <dbReference type="ARBA" id="ARBA00040136"/>
    </source>
</evidence>
<sequence length="106" mass="12173">MSRSSKSTTLFAKELVGMLYGFGDAETPYKESVELVDQLVTQYIETLCGDALAIQALRDKSTKLDTECFVFSVQKQPTKYKRAIELLEMRSRLKEVRRIDHGFDEE</sequence>
<reference evidence="7" key="1">
    <citation type="submission" date="2023-01" db="EMBL/GenBank/DDBJ databases">
        <title>Metagenome sequencing of chrysophaentin producing Chrysophaeum taylorii.</title>
        <authorList>
            <person name="Davison J."/>
            <person name="Bewley C."/>
        </authorList>
    </citation>
    <scope>NUCLEOTIDE SEQUENCE</scope>
    <source>
        <strain evidence="7">NIES-1699</strain>
    </source>
</reference>
<protein>
    <recommendedName>
        <fullName evidence="6">Transcription initiation factor TFIID subunit 13</fullName>
    </recommendedName>
</protein>
<dbReference type="GO" id="GO:0005634">
    <property type="term" value="C:nucleus"/>
    <property type="evidence" value="ECO:0007669"/>
    <property type="project" value="UniProtKB-SubCell"/>
</dbReference>
<evidence type="ECO:0000256" key="3">
    <source>
        <dbReference type="ARBA" id="ARBA00023163"/>
    </source>
</evidence>
<dbReference type="GO" id="GO:0006366">
    <property type="term" value="P:transcription by RNA polymerase II"/>
    <property type="evidence" value="ECO:0007669"/>
    <property type="project" value="InterPro"/>
</dbReference>
<keyword evidence="4" id="KW-0539">Nucleus</keyword>
<keyword evidence="3" id="KW-0804">Transcription</keyword>
<dbReference type="Proteomes" id="UP001230188">
    <property type="component" value="Unassembled WGS sequence"/>
</dbReference>
<dbReference type="AlphaFoldDB" id="A0AAD7U6H2"/>
<comment type="caution">
    <text evidence="7">The sequence shown here is derived from an EMBL/GenBank/DDBJ whole genome shotgun (WGS) entry which is preliminary data.</text>
</comment>
<dbReference type="PANTHER" id="PTHR11380:SF5">
    <property type="entry name" value="TRANSCRIPTION INITIATION FACTOR TFIID SUBUNIT 13"/>
    <property type="match status" value="1"/>
</dbReference>
<evidence type="ECO:0000313" key="8">
    <source>
        <dbReference type="Proteomes" id="UP001230188"/>
    </source>
</evidence>
<dbReference type="GO" id="GO:0046982">
    <property type="term" value="F:protein heterodimerization activity"/>
    <property type="evidence" value="ECO:0007669"/>
    <property type="project" value="InterPro"/>
</dbReference>